<name>A0A1H5RVF8_9SPHI</name>
<feature type="transmembrane region" description="Helical" evidence="1">
    <location>
        <begin position="29"/>
        <end position="51"/>
    </location>
</feature>
<dbReference type="RefSeq" id="WP_103904745.1">
    <property type="nucleotide sequence ID" value="NZ_CP049246.1"/>
</dbReference>
<feature type="transmembrane region" description="Helical" evidence="1">
    <location>
        <begin position="58"/>
        <end position="76"/>
    </location>
</feature>
<keyword evidence="1" id="KW-0812">Transmembrane</keyword>
<reference evidence="3" key="1">
    <citation type="submission" date="2016-10" db="EMBL/GenBank/DDBJ databases">
        <authorList>
            <person name="Varghese N."/>
            <person name="Submissions S."/>
        </authorList>
    </citation>
    <scope>NUCLEOTIDE SEQUENCE [LARGE SCALE GENOMIC DNA]</scope>
    <source>
        <strain evidence="3">DSM 22361</strain>
    </source>
</reference>
<proteinExistence type="predicted"/>
<dbReference type="AlphaFoldDB" id="A0A1H5RVF8"/>
<dbReference type="OrthoDB" id="711121at2"/>
<evidence type="ECO:0000313" key="2">
    <source>
        <dbReference type="EMBL" id="SEF41688.1"/>
    </source>
</evidence>
<sequence>MKLTPLNIALACIIVWVMSEYMSDQEPLFSWVWVLLLSLVFIFVDILFRIWFKNMQRLWMVELGFLLVVGILSILIKAQF</sequence>
<keyword evidence="1" id="KW-0472">Membrane</keyword>
<gene>
    <name evidence="2" type="ORF">SAMN05421877_10165</name>
</gene>
<evidence type="ECO:0000256" key="1">
    <source>
        <dbReference type="SAM" id="Phobius"/>
    </source>
</evidence>
<keyword evidence="3" id="KW-1185">Reference proteome</keyword>
<protein>
    <submittedName>
        <fullName evidence="2">Uncharacterized protein</fullName>
    </submittedName>
</protein>
<accession>A0A1H5RVF8</accession>
<evidence type="ECO:0000313" key="3">
    <source>
        <dbReference type="Proteomes" id="UP000236731"/>
    </source>
</evidence>
<dbReference type="EMBL" id="FNUT01000001">
    <property type="protein sequence ID" value="SEF41688.1"/>
    <property type="molecule type" value="Genomic_DNA"/>
</dbReference>
<organism evidence="2 3">
    <name type="scientific">Sphingobacterium lactis</name>
    <dbReference type="NCBI Taxonomy" id="797291"/>
    <lineage>
        <taxon>Bacteria</taxon>
        <taxon>Pseudomonadati</taxon>
        <taxon>Bacteroidota</taxon>
        <taxon>Sphingobacteriia</taxon>
        <taxon>Sphingobacteriales</taxon>
        <taxon>Sphingobacteriaceae</taxon>
        <taxon>Sphingobacterium</taxon>
    </lineage>
</organism>
<dbReference type="Proteomes" id="UP000236731">
    <property type="component" value="Unassembled WGS sequence"/>
</dbReference>
<keyword evidence="1" id="KW-1133">Transmembrane helix</keyword>